<name>A0A834IES6_RHYFE</name>
<dbReference type="AlphaFoldDB" id="A0A834IES6"/>
<organism evidence="1 2">
    <name type="scientific">Rhynchophorus ferrugineus</name>
    <name type="common">Red palm weevil</name>
    <name type="synonym">Curculio ferrugineus</name>
    <dbReference type="NCBI Taxonomy" id="354439"/>
    <lineage>
        <taxon>Eukaryota</taxon>
        <taxon>Metazoa</taxon>
        <taxon>Ecdysozoa</taxon>
        <taxon>Arthropoda</taxon>
        <taxon>Hexapoda</taxon>
        <taxon>Insecta</taxon>
        <taxon>Pterygota</taxon>
        <taxon>Neoptera</taxon>
        <taxon>Endopterygota</taxon>
        <taxon>Coleoptera</taxon>
        <taxon>Polyphaga</taxon>
        <taxon>Cucujiformia</taxon>
        <taxon>Curculionidae</taxon>
        <taxon>Dryophthorinae</taxon>
        <taxon>Rhynchophorus</taxon>
    </lineage>
</organism>
<dbReference type="Proteomes" id="UP000625711">
    <property type="component" value="Unassembled WGS sequence"/>
</dbReference>
<comment type="caution">
    <text evidence="1">The sequence shown here is derived from an EMBL/GenBank/DDBJ whole genome shotgun (WGS) entry which is preliminary data.</text>
</comment>
<sequence length="74" mass="8415">MDPSVYIIVCLGSFERLFRERLILGDGKINGELSNLGLHFEGYLETVDFQESMVLTAILFSKRKIRLGGKDNLH</sequence>
<accession>A0A834IES6</accession>
<proteinExistence type="predicted"/>
<protein>
    <submittedName>
        <fullName evidence="1">Uncharacterized protein</fullName>
    </submittedName>
</protein>
<evidence type="ECO:0000313" key="2">
    <source>
        <dbReference type="Proteomes" id="UP000625711"/>
    </source>
</evidence>
<dbReference type="EMBL" id="JAACXV010003118">
    <property type="protein sequence ID" value="KAF7277278.1"/>
    <property type="molecule type" value="Genomic_DNA"/>
</dbReference>
<reference evidence="1" key="1">
    <citation type="submission" date="2020-08" db="EMBL/GenBank/DDBJ databases">
        <title>Genome sequencing and assembly of the red palm weevil Rhynchophorus ferrugineus.</title>
        <authorList>
            <person name="Dias G.B."/>
            <person name="Bergman C.M."/>
            <person name="Manee M."/>
        </authorList>
    </citation>
    <scope>NUCLEOTIDE SEQUENCE</scope>
    <source>
        <strain evidence="1">AA-2017</strain>
        <tissue evidence="1">Whole larva</tissue>
    </source>
</reference>
<evidence type="ECO:0000313" key="1">
    <source>
        <dbReference type="EMBL" id="KAF7277278.1"/>
    </source>
</evidence>
<feature type="non-terminal residue" evidence="1">
    <location>
        <position position="1"/>
    </location>
</feature>
<gene>
    <name evidence="1" type="ORF">GWI33_008879</name>
</gene>
<keyword evidence="2" id="KW-1185">Reference proteome</keyword>